<feature type="transmembrane region" description="Helical" evidence="9">
    <location>
        <begin position="808"/>
        <end position="826"/>
    </location>
</feature>
<feature type="transmembrane region" description="Helical" evidence="9">
    <location>
        <begin position="282"/>
        <end position="310"/>
    </location>
</feature>
<comment type="subcellular location">
    <subcellularLocation>
        <location evidence="1">Membrane</location>
        <topology evidence="1">Multi-pass membrane protein</topology>
    </subcellularLocation>
</comment>
<proteinExistence type="inferred from homology"/>
<dbReference type="Gene3D" id="3.40.50.1000">
    <property type="entry name" value="HAD superfamily/HAD-like"/>
    <property type="match status" value="1"/>
</dbReference>
<dbReference type="SFLD" id="SFLDG00002">
    <property type="entry name" value="C1.7:_P-type_atpase_like"/>
    <property type="match status" value="1"/>
</dbReference>
<keyword evidence="3 9" id="KW-0812">Transmembrane</keyword>
<gene>
    <name evidence="11" type="ORF">HOP52_19135</name>
</gene>
<evidence type="ECO:0000256" key="8">
    <source>
        <dbReference type="ARBA" id="ARBA00023136"/>
    </source>
</evidence>
<evidence type="ECO:0000256" key="7">
    <source>
        <dbReference type="ARBA" id="ARBA00022989"/>
    </source>
</evidence>
<dbReference type="NCBIfam" id="TIGR01494">
    <property type="entry name" value="ATPase_P-type"/>
    <property type="match status" value="2"/>
</dbReference>
<evidence type="ECO:0000256" key="3">
    <source>
        <dbReference type="ARBA" id="ARBA00022692"/>
    </source>
</evidence>
<dbReference type="Pfam" id="PF13246">
    <property type="entry name" value="Cation_ATPase"/>
    <property type="match status" value="1"/>
</dbReference>
<dbReference type="SUPFAM" id="SSF56784">
    <property type="entry name" value="HAD-like"/>
    <property type="match status" value="1"/>
</dbReference>
<organism evidence="11 12">
    <name type="scientific">Billgrantia campisalis</name>
    <dbReference type="NCBI Taxonomy" id="74661"/>
    <lineage>
        <taxon>Bacteria</taxon>
        <taxon>Pseudomonadati</taxon>
        <taxon>Pseudomonadota</taxon>
        <taxon>Gammaproteobacteria</taxon>
        <taxon>Oceanospirillales</taxon>
        <taxon>Halomonadaceae</taxon>
        <taxon>Billgrantia</taxon>
    </lineage>
</organism>
<dbReference type="InterPro" id="IPR036412">
    <property type="entry name" value="HAD-like_sf"/>
</dbReference>
<dbReference type="RefSeq" id="WP_238979131.1">
    <property type="nucleotide sequence ID" value="NZ_JABFUC010000026.1"/>
</dbReference>
<protein>
    <submittedName>
        <fullName evidence="11">HAD-IC family P-type ATPase</fullName>
    </submittedName>
</protein>
<dbReference type="InterPro" id="IPR008250">
    <property type="entry name" value="ATPase_P-typ_transduc_dom_A_sf"/>
</dbReference>
<dbReference type="InterPro" id="IPR018303">
    <property type="entry name" value="ATPase_P-typ_P_site"/>
</dbReference>
<feature type="transmembrane region" description="Helical" evidence="9">
    <location>
        <begin position="847"/>
        <end position="866"/>
    </location>
</feature>
<dbReference type="InterPro" id="IPR044492">
    <property type="entry name" value="P_typ_ATPase_HD_dom"/>
</dbReference>
<evidence type="ECO:0000313" key="12">
    <source>
        <dbReference type="Proteomes" id="UP000814385"/>
    </source>
</evidence>
<feature type="transmembrane region" description="Helical" evidence="9">
    <location>
        <begin position="734"/>
        <end position="755"/>
    </location>
</feature>
<evidence type="ECO:0000256" key="1">
    <source>
        <dbReference type="ARBA" id="ARBA00004141"/>
    </source>
</evidence>
<dbReference type="PROSITE" id="PS00154">
    <property type="entry name" value="ATPASE_E1_E2"/>
    <property type="match status" value="1"/>
</dbReference>
<reference evidence="11 12" key="1">
    <citation type="submission" date="2020-05" db="EMBL/GenBank/DDBJ databases">
        <title>Comparative genomic analysis of denitrifying bacteria from Halomonas genus.</title>
        <authorList>
            <person name="Wang L."/>
            <person name="Shao Z."/>
        </authorList>
    </citation>
    <scope>NUCLEOTIDE SEQUENCE [LARGE SCALE GENOMIC DNA]</scope>
    <source>
        <strain evidence="11 12">A4</strain>
    </source>
</reference>
<comment type="caution">
    <text evidence="11">The sequence shown here is derived from an EMBL/GenBank/DDBJ whole genome shotgun (WGS) entry which is preliminary data.</text>
</comment>
<dbReference type="Pfam" id="PF00690">
    <property type="entry name" value="Cation_ATPase_N"/>
    <property type="match status" value="1"/>
</dbReference>
<evidence type="ECO:0000256" key="9">
    <source>
        <dbReference type="SAM" id="Phobius"/>
    </source>
</evidence>
<dbReference type="SMART" id="SM00831">
    <property type="entry name" value="Cation_ATPase_N"/>
    <property type="match status" value="1"/>
</dbReference>
<dbReference type="PRINTS" id="PR00119">
    <property type="entry name" value="CATATPASE"/>
</dbReference>
<keyword evidence="8 9" id="KW-0472">Membrane</keyword>
<sequence>MPEHRDTPRTAWHSLPGEEALKKLTSSPEGLTDDEARSRLQEYGPNRLKQAQSRPWWRRLLEQFNNILMLILVVAAVASLLLGHTLDAFAILGVVLIIALIGFIQEGKAEQALESIRNMLSPQANVLRSGKRRTIPAEELVPGDIVMIESGDRVPADLRLIEAKRLRTEEAALTGESTPVDKNCESVDDEADLGDRHGMAYASTIVVQGNARGLVVETGIRSEIGRISEMLRGVEQLKTPLLQQLDRAGRVLAIFILGAAAITGAFGALVHDQPLGEMFMAAVGLAVAAIPEGLPAIVTITLALGVQVMARRNAIIRRLPAVETLGSISTIFSDKTGTLTRNEMTAQAIWLPDGEFRLSGIGFAPEGKLHAAPQDPESDANGEPISLDDHPALAYFLKVGTLCNDAELAKEEGRWTIHGDPTEGALVVAAAKAGLETAELRDTHPRRDAIPFESERKYMATLNDLDGSRLLVKGAPDRLLEMCHKVRGDNGDSELDHSTWETRIHKLSSRGLRVLALAEKDGEGISGELSDEHAEEGLVLLGLVGLLDPPRDEAIEAVKQCLGAGIRPVMVTGDHAATAQAIAKQLGFAHTDRAVTGRELEAMSDEELEDCILEVDVFARAAPEHKLRLVKAMQAQGGICAMTGDGVNDGPALKRADVGVAMGIQGTEAAKEAAEMVLADDNFATIVSAIEEGRKVYDNIRKTITFILPTNGGQGLAIMLAVLGGTLLPVTPLQALWVNMVVAVTLGLALAFEDAESDLMQRQPRDPDAALLDLFLLWRVVFVSVLLLVGVFGMFTWIFTYQQGSEELARTGAVNMLVMGSAAYLINSRFMVASSLSIKGIFGSRPVWIAIALVVMIQLGWTYLPFMQFIFASDALGVGHWLVILTGSVAIFLIVEGEKWVLRRRHASASPASGGRNRASTEAS</sequence>
<evidence type="ECO:0000256" key="4">
    <source>
        <dbReference type="ARBA" id="ARBA00022741"/>
    </source>
</evidence>
<dbReference type="PRINTS" id="PR00120">
    <property type="entry name" value="HATPASE"/>
</dbReference>
<evidence type="ECO:0000259" key="10">
    <source>
        <dbReference type="SMART" id="SM00831"/>
    </source>
</evidence>
<dbReference type="PANTHER" id="PTHR43294:SF20">
    <property type="entry name" value="P-TYPE ATPASE"/>
    <property type="match status" value="1"/>
</dbReference>
<feature type="transmembrane region" description="Helical" evidence="9">
    <location>
        <begin position="878"/>
        <end position="895"/>
    </location>
</feature>
<evidence type="ECO:0000256" key="2">
    <source>
        <dbReference type="ARBA" id="ARBA00005675"/>
    </source>
</evidence>
<dbReference type="Proteomes" id="UP000814385">
    <property type="component" value="Unassembled WGS sequence"/>
</dbReference>
<comment type="similarity">
    <text evidence="2">Belongs to the cation transport ATPase (P-type) (TC 3.A.3) family. Type IIA subfamily.</text>
</comment>
<feature type="transmembrane region" description="Helical" evidence="9">
    <location>
        <begin position="64"/>
        <end position="82"/>
    </location>
</feature>
<feature type="domain" description="Cation-transporting P-type ATPase N-terminal" evidence="10">
    <location>
        <begin position="11"/>
        <end position="84"/>
    </location>
</feature>
<dbReference type="InterPro" id="IPR023299">
    <property type="entry name" value="ATPase_P-typ_cyto_dom_N"/>
</dbReference>
<name>A0ABS9PDL9_9GAMM</name>
<dbReference type="Gene3D" id="1.20.1110.10">
    <property type="entry name" value="Calcium-transporting ATPase, transmembrane domain"/>
    <property type="match status" value="1"/>
</dbReference>
<feature type="transmembrane region" description="Helical" evidence="9">
    <location>
        <begin position="88"/>
        <end position="104"/>
    </location>
</feature>
<feature type="transmembrane region" description="Helical" evidence="9">
    <location>
        <begin position="776"/>
        <end position="802"/>
    </location>
</feature>
<accession>A0ABS9PDL9</accession>
<dbReference type="InterPro" id="IPR050510">
    <property type="entry name" value="Cation_transp_ATPase_P-type"/>
</dbReference>
<keyword evidence="4" id="KW-0547">Nucleotide-binding</keyword>
<dbReference type="SUPFAM" id="SSF81660">
    <property type="entry name" value="Metal cation-transporting ATPase, ATP-binding domain N"/>
    <property type="match status" value="1"/>
</dbReference>
<dbReference type="Gene3D" id="2.70.150.10">
    <property type="entry name" value="Calcium-transporting ATPase, cytoplasmic transduction domain A"/>
    <property type="match status" value="1"/>
</dbReference>
<dbReference type="PANTHER" id="PTHR43294">
    <property type="entry name" value="SODIUM/POTASSIUM-TRANSPORTING ATPASE SUBUNIT ALPHA"/>
    <property type="match status" value="1"/>
</dbReference>
<dbReference type="SUPFAM" id="SSF81665">
    <property type="entry name" value="Calcium ATPase, transmembrane domain M"/>
    <property type="match status" value="1"/>
</dbReference>
<dbReference type="SFLD" id="SFLDF00027">
    <property type="entry name" value="p-type_atpase"/>
    <property type="match status" value="1"/>
</dbReference>
<dbReference type="InterPro" id="IPR004014">
    <property type="entry name" value="ATPase_P-typ_cation-transptr_N"/>
</dbReference>
<evidence type="ECO:0000256" key="6">
    <source>
        <dbReference type="ARBA" id="ARBA00022967"/>
    </source>
</evidence>
<evidence type="ECO:0000313" key="11">
    <source>
        <dbReference type="EMBL" id="MCG6659862.1"/>
    </source>
</evidence>
<evidence type="ECO:0000256" key="5">
    <source>
        <dbReference type="ARBA" id="ARBA00022840"/>
    </source>
</evidence>
<dbReference type="Pfam" id="PF00689">
    <property type="entry name" value="Cation_ATPase_C"/>
    <property type="match status" value="1"/>
</dbReference>
<dbReference type="InterPro" id="IPR006068">
    <property type="entry name" value="ATPase_P-typ_cation-transptr_C"/>
</dbReference>
<dbReference type="SUPFAM" id="SSF81653">
    <property type="entry name" value="Calcium ATPase, transduction domain A"/>
    <property type="match status" value="1"/>
</dbReference>
<dbReference type="InterPro" id="IPR059000">
    <property type="entry name" value="ATPase_P-type_domA"/>
</dbReference>
<feature type="transmembrane region" description="Helical" evidence="9">
    <location>
        <begin position="251"/>
        <end position="270"/>
    </location>
</feature>
<dbReference type="InterPro" id="IPR023298">
    <property type="entry name" value="ATPase_P-typ_TM_dom_sf"/>
</dbReference>
<keyword evidence="6" id="KW-1278">Translocase</keyword>
<dbReference type="EMBL" id="JABFUC010000026">
    <property type="protein sequence ID" value="MCG6659862.1"/>
    <property type="molecule type" value="Genomic_DNA"/>
</dbReference>
<keyword evidence="7 9" id="KW-1133">Transmembrane helix</keyword>
<dbReference type="Pfam" id="PF00122">
    <property type="entry name" value="E1-E2_ATPase"/>
    <property type="match status" value="1"/>
</dbReference>
<keyword evidence="12" id="KW-1185">Reference proteome</keyword>
<feature type="transmembrane region" description="Helical" evidence="9">
    <location>
        <begin position="704"/>
        <end position="728"/>
    </location>
</feature>
<dbReference type="InterPro" id="IPR023214">
    <property type="entry name" value="HAD_sf"/>
</dbReference>
<dbReference type="InterPro" id="IPR001757">
    <property type="entry name" value="P_typ_ATPase"/>
</dbReference>
<keyword evidence="5" id="KW-0067">ATP-binding</keyword>
<dbReference type="Gene3D" id="3.40.1110.10">
    <property type="entry name" value="Calcium-transporting ATPase, cytoplasmic domain N"/>
    <property type="match status" value="1"/>
</dbReference>
<dbReference type="SFLD" id="SFLDS00003">
    <property type="entry name" value="Haloacid_Dehalogenase"/>
    <property type="match status" value="1"/>
</dbReference>